<keyword evidence="3" id="KW-1185">Reference proteome</keyword>
<evidence type="ECO:0000256" key="1">
    <source>
        <dbReference type="SAM" id="MobiDB-lite"/>
    </source>
</evidence>
<reference evidence="2 3" key="1">
    <citation type="submission" date="2024-04" db="EMBL/GenBank/DDBJ databases">
        <authorList>
            <person name="Fracassetti M."/>
        </authorList>
    </citation>
    <scope>NUCLEOTIDE SEQUENCE [LARGE SCALE GENOMIC DNA]</scope>
</reference>
<dbReference type="AlphaFoldDB" id="A0AAV2FR73"/>
<accession>A0AAV2FR73</accession>
<evidence type="ECO:0000313" key="2">
    <source>
        <dbReference type="EMBL" id="CAL1400088.1"/>
    </source>
</evidence>
<feature type="compositionally biased region" description="Basic and acidic residues" evidence="1">
    <location>
        <begin position="37"/>
        <end position="48"/>
    </location>
</feature>
<feature type="region of interest" description="Disordered" evidence="1">
    <location>
        <begin position="107"/>
        <end position="150"/>
    </location>
</feature>
<proteinExistence type="predicted"/>
<sequence>MVLNKSKKFAEKVTGKALMEKTYDDAAAQKPTIGTKKAADHGATKESSVKGSAQQVEESQDGVTMVDVTHKEKIKSTVQKIMVMHLKTNSDIEDLWRAIDDGKQWNKSWEMERGKTEEMDRYEGYREEDNHRWSKERDPRGPRDYRGRTPSIDRYGGYTYDYENDLVFRAKPPTIEFPRFNGCMQLTGGSRTTPRRRS</sequence>
<dbReference type="Proteomes" id="UP001497516">
    <property type="component" value="Chromosome 7"/>
</dbReference>
<organism evidence="2 3">
    <name type="scientific">Linum trigynum</name>
    <dbReference type="NCBI Taxonomy" id="586398"/>
    <lineage>
        <taxon>Eukaryota</taxon>
        <taxon>Viridiplantae</taxon>
        <taxon>Streptophyta</taxon>
        <taxon>Embryophyta</taxon>
        <taxon>Tracheophyta</taxon>
        <taxon>Spermatophyta</taxon>
        <taxon>Magnoliopsida</taxon>
        <taxon>eudicotyledons</taxon>
        <taxon>Gunneridae</taxon>
        <taxon>Pentapetalae</taxon>
        <taxon>rosids</taxon>
        <taxon>fabids</taxon>
        <taxon>Malpighiales</taxon>
        <taxon>Linaceae</taxon>
        <taxon>Linum</taxon>
    </lineage>
</organism>
<feature type="region of interest" description="Disordered" evidence="1">
    <location>
        <begin position="20"/>
        <end position="64"/>
    </location>
</feature>
<name>A0AAV2FR73_9ROSI</name>
<dbReference type="EMBL" id="OZ034820">
    <property type="protein sequence ID" value="CAL1400088.1"/>
    <property type="molecule type" value="Genomic_DNA"/>
</dbReference>
<evidence type="ECO:0000313" key="3">
    <source>
        <dbReference type="Proteomes" id="UP001497516"/>
    </source>
</evidence>
<protein>
    <submittedName>
        <fullName evidence="2">Uncharacterized protein</fullName>
    </submittedName>
</protein>
<gene>
    <name evidence="2" type="ORF">LTRI10_LOCUS40238</name>
</gene>
<feature type="compositionally biased region" description="Basic and acidic residues" evidence="1">
    <location>
        <begin position="107"/>
        <end position="147"/>
    </location>
</feature>